<reference evidence="2 3" key="1">
    <citation type="submission" date="2019-09" db="EMBL/GenBank/DDBJ databases">
        <title>Arenimonas chukotkensis sp. nov., a bacterium isolated from Chukotka hot spring, Arctic region, Russia.</title>
        <authorList>
            <person name="Zayulina K.S."/>
            <person name="Prokofeva M.I."/>
            <person name="Elcheninov A.G."/>
            <person name="Novikov A."/>
            <person name="Kochetkova T.V."/>
            <person name="Kublanov I.V."/>
        </authorList>
    </citation>
    <scope>NUCLEOTIDE SEQUENCE [LARGE SCALE GENOMIC DNA]</scope>
    <source>
        <strain evidence="2 3">3729k</strain>
    </source>
</reference>
<proteinExistence type="predicted"/>
<accession>A0A5B2ZCS8</accession>
<keyword evidence="1" id="KW-0472">Membrane</keyword>
<keyword evidence="1" id="KW-0812">Transmembrane</keyword>
<evidence type="ECO:0000313" key="2">
    <source>
        <dbReference type="EMBL" id="KAA2285946.1"/>
    </source>
</evidence>
<keyword evidence="3" id="KW-1185">Reference proteome</keyword>
<evidence type="ECO:0000313" key="3">
    <source>
        <dbReference type="Proteomes" id="UP000322165"/>
    </source>
</evidence>
<dbReference type="RefSeq" id="WP_149859164.1">
    <property type="nucleotide sequence ID" value="NZ_VUOD01000001.1"/>
</dbReference>
<feature type="transmembrane region" description="Helical" evidence="1">
    <location>
        <begin position="75"/>
        <end position="94"/>
    </location>
</feature>
<comment type="caution">
    <text evidence="2">The sequence shown here is derived from an EMBL/GenBank/DDBJ whole genome shotgun (WGS) entry which is preliminary data.</text>
</comment>
<dbReference type="Proteomes" id="UP000322165">
    <property type="component" value="Unassembled WGS sequence"/>
</dbReference>
<feature type="transmembrane region" description="Helical" evidence="1">
    <location>
        <begin position="126"/>
        <end position="144"/>
    </location>
</feature>
<evidence type="ECO:0008006" key="4">
    <source>
        <dbReference type="Google" id="ProtNLM"/>
    </source>
</evidence>
<protein>
    <recommendedName>
        <fullName evidence="4">DNA gyrase subunit B</fullName>
    </recommendedName>
</protein>
<evidence type="ECO:0000256" key="1">
    <source>
        <dbReference type="SAM" id="Phobius"/>
    </source>
</evidence>
<keyword evidence="1" id="KW-1133">Transmembrane helix</keyword>
<gene>
    <name evidence="2" type="ORF">F0415_00095</name>
</gene>
<dbReference type="AlphaFoldDB" id="A0A5B2ZCS8"/>
<reference evidence="2 3" key="2">
    <citation type="submission" date="2019-09" db="EMBL/GenBank/DDBJ databases">
        <authorList>
            <person name="Mazur A."/>
        </authorList>
    </citation>
    <scope>NUCLEOTIDE SEQUENCE [LARGE SCALE GENOMIC DNA]</scope>
    <source>
        <strain evidence="2 3">3729k</strain>
    </source>
</reference>
<feature type="transmembrane region" description="Helical" evidence="1">
    <location>
        <begin position="51"/>
        <end position="69"/>
    </location>
</feature>
<feature type="transmembrane region" description="Helical" evidence="1">
    <location>
        <begin position="150"/>
        <end position="172"/>
    </location>
</feature>
<sequence>MARAAAALAWLATLLYPLAIWLGLARFEPRNLALILLVVALLRVFASPQPAWLLAAGAAALLSLLAWLGNAGLPLKLYPVVVNTVMLALFGWSLRHPPTVIERIARLRHPDLPGQARPWLVKVTRAWCLFFVGNGAVALWTALAGSDAAWALYNGAIAYVLMGMMFLGEWWLRPKHAR</sequence>
<organism evidence="2 3">
    <name type="scientific">Arenimonas fontis</name>
    <dbReference type="NCBI Taxonomy" id="2608255"/>
    <lineage>
        <taxon>Bacteria</taxon>
        <taxon>Pseudomonadati</taxon>
        <taxon>Pseudomonadota</taxon>
        <taxon>Gammaproteobacteria</taxon>
        <taxon>Lysobacterales</taxon>
        <taxon>Lysobacteraceae</taxon>
        <taxon>Arenimonas</taxon>
    </lineage>
</organism>
<dbReference type="EMBL" id="VUOD01000001">
    <property type="protein sequence ID" value="KAA2285946.1"/>
    <property type="molecule type" value="Genomic_DNA"/>
</dbReference>
<feature type="transmembrane region" description="Helical" evidence="1">
    <location>
        <begin position="29"/>
        <end position="46"/>
    </location>
</feature>
<name>A0A5B2ZCS8_9GAMM</name>